<dbReference type="PANTHER" id="PTHR46328">
    <property type="entry name" value="FAR-RED IMPAIRED RESPONSIVE (FAR1) FAMILY PROTEIN-RELATED"/>
    <property type="match status" value="1"/>
</dbReference>
<dbReference type="RefSeq" id="XP_071935316.1">
    <property type="nucleotide sequence ID" value="XM_072079215.1"/>
</dbReference>
<accession>A0ABM4WU52</accession>
<proteinExistence type="predicted"/>
<dbReference type="RefSeq" id="XP_071935317.1">
    <property type="nucleotide sequence ID" value="XM_072079216.1"/>
</dbReference>
<dbReference type="Pfam" id="PF03101">
    <property type="entry name" value="FAR1"/>
    <property type="match status" value="1"/>
</dbReference>
<evidence type="ECO:0000313" key="4">
    <source>
        <dbReference type="RefSeq" id="XP_071935317.1"/>
    </source>
</evidence>
<evidence type="ECO:0000313" key="3">
    <source>
        <dbReference type="RefSeq" id="XP_071935316.1"/>
    </source>
</evidence>
<dbReference type="PANTHER" id="PTHR46328:SF43">
    <property type="entry name" value="FAR1 DOMAIN-CONTAINING PROTEIN"/>
    <property type="match status" value="1"/>
</dbReference>
<sequence>MENDLPTHEVQSCRKLDFEGVDSQEINENALPLCITDGNQGNQIFLPLAIPNNLVPKLGMEFDTEVEARNFYQKYAKASGFGTRLSKGHKDKNSDMMLDRVFCCSREGKRPKDKRNMIVKCPRPETRCDCGAMMKISCRQAGKYRVVQFVAQHNHELSTPSKTHLFRSHRHMTMAHEAEIDMEMESKAKLSFRYKELSYLYMQLMTKACECDETYKIAKDGFWKMLEQMDACCQGKKKMKEVCIEERKSVYQDVDTHAAKIDCSKIKGIKVKEKVTYKSSKRPRSALEMATKKRKYKVKEKSSSKRLQESGNNVVHSSMDSITIQGFVRELPPQQTLDPNFYQGYDLMSSSSITQQHASISFVQAQELENNDDSDQQVVENGKIE</sequence>
<gene>
    <name evidence="3 4" type="primary">LOC140036720</name>
</gene>
<dbReference type="GeneID" id="140036720"/>
<name>A0ABM4WU52_COFAR</name>
<evidence type="ECO:0000259" key="1">
    <source>
        <dbReference type="Pfam" id="PF03101"/>
    </source>
</evidence>
<protein>
    <submittedName>
        <fullName evidence="3 4">Uncharacterized protein isoform X1</fullName>
    </submittedName>
</protein>
<dbReference type="Proteomes" id="UP001652660">
    <property type="component" value="Chromosome 2e"/>
</dbReference>
<reference evidence="3 4" key="1">
    <citation type="submission" date="2025-05" db="UniProtKB">
        <authorList>
            <consortium name="RefSeq"/>
        </authorList>
    </citation>
    <scope>IDENTIFICATION</scope>
    <source>
        <tissue evidence="3 4">Leaves</tissue>
    </source>
</reference>
<evidence type="ECO:0000313" key="2">
    <source>
        <dbReference type="Proteomes" id="UP001652660"/>
    </source>
</evidence>
<organism evidence="2 3">
    <name type="scientific">Coffea arabica</name>
    <name type="common">Arabian coffee</name>
    <dbReference type="NCBI Taxonomy" id="13443"/>
    <lineage>
        <taxon>Eukaryota</taxon>
        <taxon>Viridiplantae</taxon>
        <taxon>Streptophyta</taxon>
        <taxon>Embryophyta</taxon>
        <taxon>Tracheophyta</taxon>
        <taxon>Spermatophyta</taxon>
        <taxon>Magnoliopsida</taxon>
        <taxon>eudicotyledons</taxon>
        <taxon>Gunneridae</taxon>
        <taxon>Pentapetalae</taxon>
        <taxon>asterids</taxon>
        <taxon>lamiids</taxon>
        <taxon>Gentianales</taxon>
        <taxon>Rubiaceae</taxon>
        <taxon>Ixoroideae</taxon>
        <taxon>Gardenieae complex</taxon>
        <taxon>Bertiereae - Coffeeae clade</taxon>
        <taxon>Coffeeae</taxon>
        <taxon>Coffea</taxon>
    </lineage>
</organism>
<feature type="domain" description="FAR1" evidence="1">
    <location>
        <begin position="70"/>
        <end position="158"/>
    </location>
</feature>
<keyword evidence="2" id="KW-1185">Reference proteome</keyword>
<dbReference type="InterPro" id="IPR004330">
    <property type="entry name" value="FAR1_DNA_bnd_dom"/>
</dbReference>